<keyword evidence="1" id="KW-0547">Nucleotide-binding</keyword>
<sequence>MKKSFESYLNSYYSQKGQGFSHTRIGDNNLSVKGGVYTIENIPDFYEKYIKHVFTNGKLEFLTEKQHPDAGPLLVDFDFRYETDIEDRQHSEDNITDMIQLYFEELRELINISPNTRIPVYIFEKEDVNMLDEVTKDGIHMIIGVHVERPIQIILRNKILKKLQDIWSDLPLQNTWDEVLDEGITFGGTNWQLYGSRKPGNQSYLLTKLYDIMIDDNNDLCLSINDVKSFDLKNRFPELTAQYTQHIQFPINDSIMEEFDAIKNSKKKSSKSKSKLKIIDNKNLDIMEVSCQDELDQCIEQFLEIQDQDKNYYIKETHEYTMSLTDNFYNPYDKWIRVGWALKNTHESLFITFIAFSAQSDKFNFDKISEFYELWCGWGNSNDDCLTYRSIIYWVKNDNFEKYKEIREKTIDYFVEKTISPHGDTDFDFAMVLYYMYKDDFTCVSIKKDLWYIYKNHRWIENEGGTDLRIQISRELHSIYINKYNTDLAYLSSGTIDPNSEKGQALSKKIKKTSEIAANLKRRGIKDNIMREAKEIFYDTEFVDRVDANPRLLCFNNGVYDFDLKIFRKGKPDDYLSKSTNINYIKLDHHKHKKTIDELNYFMEQLFPKRELRDYMWEHLASTLIGENNDQTFNIYNGSGSNGKSKLVELMGFALGDYKATVPITLITAKRNSIGSTSSEVVALKGARYAVMQEPSKGDKINEGIMKEITGGDPLQGRALFKDSITFIPQFKLVVCTNTLLDVGSNDEGTWRRICVCEFISKFCKKEDFDDDREHQFELDKKLGEKFNTWAPIFLSMLIEKACQTSGLVNVCDAVKSSSLNYRNTQDYYSEFISDKVKKSPGSKIKETSLYEVFKSWFQLHHGKNVPKGRDLFEYMNKKFGKKVRGVWSNVSIIYDDFDPELDDDEGF</sequence>
<dbReference type="GO" id="GO:0016817">
    <property type="term" value="F:hydrolase activity, acting on acid anhydrides"/>
    <property type="evidence" value="ECO:0007669"/>
    <property type="project" value="InterPro"/>
</dbReference>
<dbReference type="EMBL" id="MN739425">
    <property type="protein sequence ID" value="QHT04283.1"/>
    <property type="molecule type" value="Genomic_DNA"/>
</dbReference>
<dbReference type="PANTHER" id="PTHR35372:SF2">
    <property type="entry name" value="SF3 HELICASE DOMAIN-CONTAINING PROTEIN"/>
    <property type="match status" value="1"/>
</dbReference>
<accession>A0A6C0CJ14</accession>
<reference evidence="5" key="1">
    <citation type="journal article" date="2020" name="Nature">
        <title>Giant virus diversity and host interactions through global metagenomics.</title>
        <authorList>
            <person name="Schulz F."/>
            <person name="Roux S."/>
            <person name="Paez-Espino D."/>
            <person name="Jungbluth S."/>
            <person name="Walsh D.A."/>
            <person name="Denef V.J."/>
            <person name="McMahon K.D."/>
            <person name="Konstantinidis K.T."/>
            <person name="Eloe-Fadrosh E.A."/>
            <person name="Kyrpides N.C."/>
            <person name="Woyke T."/>
        </authorList>
    </citation>
    <scope>NUCLEOTIDE SEQUENCE</scope>
    <source>
        <strain evidence="5">GVMAG-M-3300021185-45</strain>
    </source>
</reference>
<dbReference type="InterPro" id="IPR051620">
    <property type="entry name" value="ORF904-like_C"/>
</dbReference>
<evidence type="ECO:0000256" key="1">
    <source>
        <dbReference type="ARBA" id="ARBA00022741"/>
    </source>
</evidence>
<dbReference type="InterPro" id="IPR014818">
    <property type="entry name" value="Phage/plasmid_primase_P4_C"/>
</dbReference>
<name>A0A6C0CJ14_9ZZZZ</name>
<dbReference type="GO" id="GO:0005524">
    <property type="term" value="F:ATP binding"/>
    <property type="evidence" value="ECO:0007669"/>
    <property type="project" value="UniProtKB-KW"/>
</dbReference>
<dbReference type="PROSITE" id="PS51206">
    <property type="entry name" value="SF3_HELICASE_1"/>
    <property type="match status" value="1"/>
</dbReference>
<evidence type="ECO:0000313" key="5">
    <source>
        <dbReference type="EMBL" id="QHT04283.1"/>
    </source>
</evidence>
<evidence type="ECO:0000256" key="3">
    <source>
        <dbReference type="ARBA" id="ARBA00022840"/>
    </source>
</evidence>
<evidence type="ECO:0000259" key="4">
    <source>
        <dbReference type="PROSITE" id="PS51206"/>
    </source>
</evidence>
<dbReference type="InterPro" id="IPR014015">
    <property type="entry name" value="Helicase_SF3_DNA-vir"/>
</dbReference>
<dbReference type="InterPro" id="IPR014819">
    <property type="entry name" value="PriCT_2"/>
</dbReference>
<dbReference type="Pfam" id="PF23162">
    <property type="entry name" value="AEP_C962R"/>
    <property type="match status" value="1"/>
</dbReference>
<dbReference type="SMART" id="SM00885">
    <property type="entry name" value="D5_N"/>
    <property type="match status" value="1"/>
</dbReference>
<dbReference type="InterPro" id="IPR006500">
    <property type="entry name" value="Helicase_put_C_phage/plasmid"/>
</dbReference>
<dbReference type="NCBIfam" id="TIGR01613">
    <property type="entry name" value="primase_Cterm"/>
    <property type="match status" value="1"/>
</dbReference>
<evidence type="ECO:0000256" key="2">
    <source>
        <dbReference type="ARBA" id="ARBA00022801"/>
    </source>
</evidence>
<dbReference type="AlphaFoldDB" id="A0A6C0CJ14"/>
<proteinExistence type="predicted"/>
<dbReference type="Pfam" id="PF08707">
    <property type="entry name" value="PriCT_2"/>
    <property type="match status" value="1"/>
</dbReference>
<dbReference type="InterPro" id="IPR056443">
    <property type="entry name" value="AEP_C962R"/>
</dbReference>
<dbReference type="PANTHER" id="PTHR35372">
    <property type="entry name" value="ATP BINDING PROTEIN-RELATED"/>
    <property type="match status" value="1"/>
</dbReference>
<dbReference type="Gene3D" id="3.40.50.300">
    <property type="entry name" value="P-loop containing nucleotide triphosphate hydrolases"/>
    <property type="match status" value="1"/>
</dbReference>
<organism evidence="5">
    <name type="scientific">viral metagenome</name>
    <dbReference type="NCBI Taxonomy" id="1070528"/>
    <lineage>
        <taxon>unclassified sequences</taxon>
        <taxon>metagenomes</taxon>
        <taxon>organismal metagenomes</taxon>
    </lineage>
</organism>
<dbReference type="Pfam" id="PF08706">
    <property type="entry name" value="D5_N"/>
    <property type="match status" value="1"/>
</dbReference>
<keyword evidence="3" id="KW-0067">ATP-binding</keyword>
<feature type="domain" description="SF3 helicase" evidence="4">
    <location>
        <begin position="611"/>
        <end position="792"/>
    </location>
</feature>
<dbReference type="InterPro" id="IPR027417">
    <property type="entry name" value="P-loop_NTPase"/>
</dbReference>
<protein>
    <recommendedName>
        <fullName evidence="4">SF3 helicase domain-containing protein</fullName>
    </recommendedName>
</protein>
<keyword evidence="2" id="KW-0378">Hydrolase</keyword>